<dbReference type="OrthoDB" id="10250354at2759"/>
<dbReference type="GO" id="GO:0051787">
    <property type="term" value="F:misfolded protein binding"/>
    <property type="evidence" value="ECO:0007669"/>
    <property type="project" value="TreeGrafter"/>
</dbReference>
<dbReference type="InterPro" id="IPR036869">
    <property type="entry name" value="J_dom_sf"/>
</dbReference>
<gene>
    <name evidence="4" type="primary">dnaJ</name>
    <name evidence="4" type="ORF">SNEC2469_LOCUS8281</name>
</gene>
<feature type="region of interest" description="Disordered" evidence="2">
    <location>
        <begin position="103"/>
        <end position="122"/>
    </location>
</feature>
<dbReference type="CDD" id="cd06257">
    <property type="entry name" value="DnaJ"/>
    <property type="match status" value="1"/>
</dbReference>
<dbReference type="SUPFAM" id="SSF46565">
    <property type="entry name" value="Chaperone J-domain"/>
    <property type="match status" value="1"/>
</dbReference>
<feature type="non-terminal residue" evidence="4">
    <location>
        <position position="1"/>
    </location>
</feature>
<dbReference type="SMART" id="SM00271">
    <property type="entry name" value="DnaJ"/>
    <property type="match status" value="1"/>
</dbReference>
<dbReference type="PANTHER" id="PTHR44360">
    <property type="entry name" value="DNAJ HOMOLOG SUBFAMILY B MEMBER 9"/>
    <property type="match status" value="1"/>
</dbReference>
<keyword evidence="1" id="KW-0143">Chaperone</keyword>
<comment type="caution">
    <text evidence="4">The sequence shown here is derived from an EMBL/GenBank/DDBJ whole genome shotgun (WGS) entry which is preliminary data.</text>
</comment>
<evidence type="ECO:0000313" key="5">
    <source>
        <dbReference type="Proteomes" id="UP000601435"/>
    </source>
</evidence>
<evidence type="ECO:0000256" key="2">
    <source>
        <dbReference type="SAM" id="MobiDB-lite"/>
    </source>
</evidence>
<name>A0A812P3U2_9DINO</name>
<accession>A0A812P3U2</accession>
<dbReference type="InterPro" id="IPR001623">
    <property type="entry name" value="DnaJ_domain"/>
</dbReference>
<evidence type="ECO:0000259" key="3">
    <source>
        <dbReference type="PROSITE" id="PS50076"/>
    </source>
</evidence>
<dbReference type="InterPro" id="IPR051948">
    <property type="entry name" value="Hsp70_co-chaperone_J-domain"/>
</dbReference>
<dbReference type="PRINTS" id="PR00625">
    <property type="entry name" value="JDOMAIN"/>
</dbReference>
<dbReference type="PROSITE" id="PS50076">
    <property type="entry name" value="DNAJ_2"/>
    <property type="match status" value="1"/>
</dbReference>
<keyword evidence="5" id="KW-1185">Reference proteome</keyword>
<dbReference type="EMBL" id="CAJNJA010013714">
    <property type="protein sequence ID" value="CAE7327672.1"/>
    <property type="molecule type" value="Genomic_DNA"/>
</dbReference>
<proteinExistence type="predicted"/>
<protein>
    <submittedName>
        <fullName evidence="4">DnaJ protein</fullName>
    </submittedName>
</protein>
<dbReference type="PANTHER" id="PTHR44360:SF1">
    <property type="entry name" value="DNAJ HOMOLOG SUBFAMILY B MEMBER 9"/>
    <property type="match status" value="1"/>
</dbReference>
<dbReference type="GO" id="GO:0036503">
    <property type="term" value="P:ERAD pathway"/>
    <property type="evidence" value="ECO:0007669"/>
    <property type="project" value="TreeGrafter"/>
</dbReference>
<dbReference type="GO" id="GO:0051087">
    <property type="term" value="F:protein-folding chaperone binding"/>
    <property type="evidence" value="ECO:0007669"/>
    <property type="project" value="TreeGrafter"/>
</dbReference>
<dbReference type="Gene3D" id="1.10.287.110">
    <property type="entry name" value="DnaJ domain"/>
    <property type="match status" value="1"/>
</dbReference>
<organism evidence="4 5">
    <name type="scientific">Symbiodinium necroappetens</name>
    <dbReference type="NCBI Taxonomy" id="1628268"/>
    <lineage>
        <taxon>Eukaryota</taxon>
        <taxon>Sar</taxon>
        <taxon>Alveolata</taxon>
        <taxon>Dinophyceae</taxon>
        <taxon>Suessiales</taxon>
        <taxon>Symbiodiniaceae</taxon>
        <taxon>Symbiodinium</taxon>
    </lineage>
</organism>
<sequence>MSKLAASQTLYSVLGVNRHADNTQIRQAYRHLALATHPDKGGSAGEFLKVVEAFEVLSDAQKRATYDEDLQRTGSQDGRGIQAAADRRRAEAEAAQAQADAFGLPDLGKTDPDQKPCEGWGTTEETKRAKALWLELLDESAKRRAEKVLELSCRAAEVLLAYARSNACLGGAPMVGLDTAGGAITASTEAVDDVRAKGMVVTEDEGCGTSLLAMPGATQDKGHDQLERGADQLEHPAKRRRTGVEAVIPGSGGSRAWICLGRLKICTGASGDVAEAINWHILLIRVKQLFNELTARGQPFASAVRRAVSAALAERDAE</sequence>
<reference evidence="4" key="1">
    <citation type="submission" date="2021-02" db="EMBL/GenBank/DDBJ databases">
        <authorList>
            <person name="Dougan E. K."/>
            <person name="Rhodes N."/>
            <person name="Thang M."/>
            <person name="Chan C."/>
        </authorList>
    </citation>
    <scope>NUCLEOTIDE SEQUENCE</scope>
</reference>
<dbReference type="AlphaFoldDB" id="A0A812P3U2"/>
<dbReference type="Pfam" id="PF00226">
    <property type="entry name" value="DnaJ"/>
    <property type="match status" value="1"/>
</dbReference>
<feature type="domain" description="J" evidence="3">
    <location>
        <begin position="9"/>
        <end position="70"/>
    </location>
</feature>
<dbReference type="GO" id="GO:0005783">
    <property type="term" value="C:endoplasmic reticulum"/>
    <property type="evidence" value="ECO:0007669"/>
    <property type="project" value="TreeGrafter"/>
</dbReference>
<evidence type="ECO:0000256" key="1">
    <source>
        <dbReference type="ARBA" id="ARBA00023186"/>
    </source>
</evidence>
<evidence type="ECO:0000313" key="4">
    <source>
        <dbReference type="EMBL" id="CAE7327672.1"/>
    </source>
</evidence>
<dbReference type="Proteomes" id="UP000601435">
    <property type="component" value="Unassembled WGS sequence"/>
</dbReference>